<dbReference type="EMBL" id="QPJT01000001">
    <property type="protein sequence ID" value="RCX21110.1"/>
    <property type="molecule type" value="Genomic_DNA"/>
</dbReference>
<evidence type="ECO:0000313" key="3">
    <source>
        <dbReference type="Proteomes" id="UP000253034"/>
    </source>
</evidence>
<evidence type="ECO:0000256" key="1">
    <source>
        <dbReference type="SAM" id="SignalP"/>
    </source>
</evidence>
<keyword evidence="3" id="KW-1185">Reference proteome</keyword>
<sequence length="426" mass="48480">MKHRSRKLGKLLLVTAVVFCTSLFTANAAVLDEKQREFLDGVNEELSINYGFQEYYGLQSTDGMDIRAGLLVPGHRIVYGSPHDINNGIYRNWGYTREGDNYPNEDYSPDRWAMKIPMEQWQWVESPWYKVSPEHADYNSTLAKQTTIANMLKSYRFDYTSEYYTDGSERGVINDKYQPNIVEGIRRKYYYNPDGKTRVLLSNGKTALDGSFEQKDSSGNYVIPWYKYVHILQPPTKEALGLGVMVHYSSGQYWYVTLPIAPTKSVEAVSGVYKEIDHAGGCFLDNPKKNGEVMETYIIRGLGYSITEPEAVKLSVWLVENLDQEKQLAHDSLPKSSWGKLILDKELVFTSEKPYAVEKITYAVPQKGSKSGIIVQTGTKSTVESYTWHTPGGNLWYGSHTTSKESIMDWLPWDSIKAEYGISRGK</sequence>
<dbReference type="Proteomes" id="UP000253034">
    <property type="component" value="Unassembled WGS sequence"/>
</dbReference>
<protein>
    <submittedName>
        <fullName evidence="2">Uncharacterized protein</fullName>
    </submittedName>
</protein>
<dbReference type="RefSeq" id="WP_114296042.1">
    <property type="nucleotide sequence ID" value="NZ_QPJT01000001.1"/>
</dbReference>
<organism evidence="2 3">
    <name type="scientific">Anaerobacterium chartisolvens</name>
    <dbReference type="NCBI Taxonomy" id="1297424"/>
    <lineage>
        <taxon>Bacteria</taxon>
        <taxon>Bacillati</taxon>
        <taxon>Bacillota</taxon>
        <taxon>Clostridia</taxon>
        <taxon>Eubacteriales</taxon>
        <taxon>Oscillospiraceae</taxon>
        <taxon>Anaerobacterium</taxon>
    </lineage>
</organism>
<comment type="caution">
    <text evidence="2">The sequence shown here is derived from an EMBL/GenBank/DDBJ whole genome shotgun (WGS) entry which is preliminary data.</text>
</comment>
<reference evidence="2 3" key="1">
    <citation type="submission" date="2018-07" db="EMBL/GenBank/DDBJ databases">
        <title>Genomic Encyclopedia of Type Strains, Phase IV (KMG-IV): sequencing the most valuable type-strain genomes for metagenomic binning, comparative biology and taxonomic classification.</title>
        <authorList>
            <person name="Goeker M."/>
        </authorList>
    </citation>
    <scope>NUCLEOTIDE SEQUENCE [LARGE SCALE GENOMIC DNA]</scope>
    <source>
        <strain evidence="2 3">DSM 27016</strain>
    </source>
</reference>
<dbReference type="NCBIfam" id="NF047340">
    <property type="entry name" value="Athe_2463_dom"/>
    <property type="match status" value="1"/>
</dbReference>
<proteinExistence type="predicted"/>
<name>A0A369BHS2_9FIRM</name>
<feature type="signal peptide" evidence="1">
    <location>
        <begin position="1"/>
        <end position="28"/>
    </location>
</feature>
<gene>
    <name evidence="2" type="ORF">DFR58_101320</name>
</gene>
<dbReference type="AlphaFoldDB" id="A0A369BHS2"/>
<evidence type="ECO:0000313" key="2">
    <source>
        <dbReference type="EMBL" id="RCX21110.1"/>
    </source>
</evidence>
<dbReference type="OrthoDB" id="1788793at2"/>
<feature type="chain" id="PRO_5017033963" evidence="1">
    <location>
        <begin position="29"/>
        <end position="426"/>
    </location>
</feature>
<accession>A0A369BHS2</accession>
<keyword evidence="1" id="KW-0732">Signal</keyword>